<proteinExistence type="predicted"/>
<reference evidence="2 3" key="2">
    <citation type="journal article" date="2011" name="PLoS Genet.">
        <title>Caenorhabditis briggsae recombinant inbred line genotypes reveal inter-strain incompatibility and the evolution of recombination.</title>
        <authorList>
            <person name="Ross J.A."/>
            <person name="Koboldt D.C."/>
            <person name="Staisch J.E."/>
            <person name="Chamberlin H.M."/>
            <person name="Gupta B.P."/>
            <person name="Miller R.D."/>
            <person name="Baird S.E."/>
            <person name="Haag E.S."/>
        </authorList>
    </citation>
    <scope>NUCLEOTIDE SEQUENCE [LARGE SCALE GENOMIC DNA]</scope>
    <source>
        <strain evidence="2 3">AF16</strain>
    </source>
</reference>
<dbReference type="HOGENOM" id="CLU_3406700_0_0_1"/>
<dbReference type="AlphaFoldDB" id="B6IIC6"/>
<dbReference type="GeneID" id="68918275"/>
<evidence type="ECO:0000313" key="2">
    <source>
        <dbReference type="EMBL" id="CAR99656.1"/>
    </source>
</evidence>
<accession>B6IIC6</accession>
<dbReference type="Proteomes" id="UP000008549">
    <property type="component" value="Unassembled WGS sequence"/>
</dbReference>
<keyword evidence="1" id="KW-0812">Transmembrane</keyword>
<name>B6IIC6_CAEBR</name>
<dbReference type="CTD" id="68918275"/>
<keyword evidence="3" id="KW-1185">Reference proteome</keyword>
<dbReference type="RefSeq" id="XP_045099218.1">
    <property type="nucleotide sequence ID" value="XM_045239384.1"/>
</dbReference>
<evidence type="ECO:0000256" key="1">
    <source>
        <dbReference type="SAM" id="Phobius"/>
    </source>
</evidence>
<keyword evidence="1" id="KW-0472">Membrane</keyword>
<sequence>MVRPEFSLFLFTSSYGFFVSLSLRFSSLYG</sequence>
<dbReference type="InParanoid" id="B6IIC6"/>
<feature type="transmembrane region" description="Helical" evidence="1">
    <location>
        <begin position="6"/>
        <end position="25"/>
    </location>
</feature>
<protein>
    <submittedName>
        <fullName evidence="2">Protein CBG26810</fullName>
    </submittedName>
</protein>
<evidence type="ECO:0000313" key="3">
    <source>
        <dbReference type="Proteomes" id="UP000008549"/>
    </source>
</evidence>
<dbReference type="KEGG" id="cbr:CBG_26810"/>
<reference evidence="2 3" key="1">
    <citation type="journal article" date="2003" name="PLoS Biol.">
        <title>The genome sequence of Caenorhabditis briggsae: a platform for comparative genomics.</title>
        <authorList>
            <person name="Stein L.D."/>
            <person name="Bao Z."/>
            <person name="Blasiar D."/>
            <person name="Blumenthal T."/>
            <person name="Brent M.R."/>
            <person name="Chen N."/>
            <person name="Chinwalla A."/>
            <person name="Clarke L."/>
            <person name="Clee C."/>
            <person name="Coghlan A."/>
            <person name="Coulson A."/>
            <person name="D'Eustachio P."/>
            <person name="Fitch D.H."/>
            <person name="Fulton L.A."/>
            <person name="Fulton R.E."/>
            <person name="Griffiths-Jones S."/>
            <person name="Harris T.W."/>
            <person name="Hillier L.W."/>
            <person name="Kamath R."/>
            <person name="Kuwabara P.E."/>
            <person name="Mardis E.R."/>
            <person name="Marra M.A."/>
            <person name="Miner T.L."/>
            <person name="Minx P."/>
            <person name="Mullikin J.C."/>
            <person name="Plumb R.W."/>
            <person name="Rogers J."/>
            <person name="Schein J.E."/>
            <person name="Sohrmann M."/>
            <person name="Spieth J."/>
            <person name="Stajich J.E."/>
            <person name="Wei C."/>
            <person name="Willey D."/>
            <person name="Wilson R.K."/>
            <person name="Durbin R."/>
            <person name="Waterston R.H."/>
        </authorList>
    </citation>
    <scope>NUCLEOTIDE SEQUENCE [LARGE SCALE GENOMIC DNA]</scope>
    <source>
        <strain evidence="2 3">AF16</strain>
    </source>
</reference>
<dbReference type="EMBL" id="HE601437">
    <property type="protein sequence ID" value="CAR99656.1"/>
    <property type="molecule type" value="Genomic_DNA"/>
</dbReference>
<gene>
    <name evidence="2" type="ORF">CBG26810</name>
    <name evidence="2" type="ORF">CBG_26810</name>
</gene>
<keyword evidence="1" id="KW-1133">Transmembrane helix</keyword>
<organism evidence="2 3">
    <name type="scientific">Caenorhabditis briggsae</name>
    <dbReference type="NCBI Taxonomy" id="6238"/>
    <lineage>
        <taxon>Eukaryota</taxon>
        <taxon>Metazoa</taxon>
        <taxon>Ecdysozoa</taxon>
        <taxon>Nematoda</taxon>
        <taxon>Chromadorea</taxon>
        <taxon>Rhabditida</taxon>
        <taxon>Rhabditina</taxon>
        <taxon>Rhabditomorpha</taxon>
        <taxon>Rhabditoidea</taxon>
        <taxon>Rhabditidae</taxon>
        <taxon>Peloderinae</taxon>
        <taxon>Caenorhabditis</taxon>
    </lineage>
</organism>